<name>A0A2M8DCZ3_9BACT</name>
<feature type="transmembrane region" description="Helical" evidence="7">
    <location>
        <begin position="12"/>
        <end position="35"/>
    </location>
</feature>
<comment type="subcellular location">
    <subcellularLocation>
        <location evidence="1">Cell membrane</location>
        <topology evidence="1">Multi-pass membrane protein</topology>
    </subcellularLocation>
</comment>
<feature type="domain" description="ABC3 transporter permease C-terminal" evidence="8">
    <location>
        <begin position="266"/>
        <end position="337"/>
    </location>
</feature>
<comment type="similarity">
    <text evidence="2">Belongs to the ABC-4 integral membrane protein family. LolC/E subfamily.</text>
</comment>
<evidence type="ECO:0000259" key="9">
    <source>
        <dbReference type="Pfam" id="PF12704"/>
    </source>
</evidence>
<feature type="domain" description="MacB-like periplasmic core" evidence="9">
    <location>
        <begin position="14"/>
        <end position="235"/>
    </location>
</feature>
<dbReference type="Pfam" id="PF02687">
    <property type="entry name" value="FtsX"/>
    <property type="match status" value="1"/>
</dbReference>
<sequence length="360" mass="40196">MVSKKSHNVINIISWISVSGIAVGTLALVIVLSAFNGLEDLVEKLYASFDPDIKITAVEGKTFNAVDFPKEKIKKLESVAFYSEAIEEVVLVKYMEKQTVASIKGVQPVFYKMTGLDSMMIEGKLVLENPNSTVMGYGISDKLSLYLNNMLVEQVSIIVPKKGIKKSFTPADEFTRKFATPTGIFSVSPDFDTKYVLTSLPFAQELLSHPNQLSSVELNIKKGADLEKTKAAVQAILGNEFLVKTRYELNELIFKTNKTEKWITFLILTFILVIASFNIIGSLTMLIIDKKKDVWILRSMGASAKTIRQLFFIEGMLINFLGAFSGMLLGAFFCWLQITFGLLRLEGGVVEFYPMKLELL</sequence>
<reference evidence="11" key="1">
    <citation type="submission" date="2017-09" db="EMBL/GenBank/DDBJ databases">
        <title>Depth-based differentiation of microbial function through sediment-hosted aquifers and enrichment of novel symbionts in the deep terrestrial subsurface.</title>
        <authorList>
            <person name="Probst A.J."/>
            <person name="Ladd B."/>
            <person name="Jarett J.K."/>
            <person name="Geller-Mcgrath D.E."/>
            <person name="Sieber C.M.K."/>
            <person name="Emerson J.B."/>
            <person name="Anantharaman K."/>
            <person name="Thomas B.C."/>
            <person name="Malmstrom R."/>
            <person name="Stieglmeier M."/>
            <person name="Klingl A."/>
            <person name="Woyke T."/>
            <person name="Ryan C.M."/>
            <person name="Banfield J.F."/>
        </authorList>
    </citation>
    <scope>NUCLEOTIDE SEQUENCE [LARGE SCALE GENOMIC DNA]</scope>
</reference>
<dbReference type="GO" id="GO:0044874">
    <property type="term" value="P:lipoprotein localization to outer membrane"/>
    <property type="evidence" value="ECO:0007669"/>
    <property type="project" value="TreeGrafter"/>
</dbReference>
<gene>
    <name evidence="10" type="ORF">CO083_02970</name>
</gene>
<dbReference type="Proteomes" id="UP000229706">
    <property type="component" value="Unassembled WGS sequence"/>
</dbReference>
<evidence type="ECO:0000256" key="5">
    <source>
        <dbReference type="ARBA" id="ARBA00022989"/>
    </source>
</evidence>
<feature type="transmembrane region" description="Helical" evidence="7">
    <location>
        <begin position="262"/>
        <end position="288"/>
    </location>
</feature>
<organism evidence="10 11">
    <name type="scientific">Candidatus Roizmanbacteria bacterium CG_4_9_14_0_8_um_filter_34_12</name>
    <dbReference type="NCBI Taxonomy" id="1974840"/>
    <lineage>
        <taxon>Bacteria</taxon>
        <taxon>Candidatus Roizmaniibacteriota</taxon>
    </lineage>
</organism>
<dbReference type="EMBL" id="PFTH01000111">
    <property type="protein sequence ID" value="PJB88206.1"/>
    <property type="molecule type" value="Genomic_DNA"/>
</dbReference>
<dbReference type="Pfam" id="PF12704">
    <property type="entry name" value="MacB_PCD"/>
    <property type="match status" value="1"/>
</dbReference>
<evidence type="ECO:0000256" key="3">
    <source>
        <dbReference type="ARBA" id="ARBA00022475"/>
    </source>
</evidence>
<dbReference type="InterPro" id="IPR003838">
    <property type="entry name" value="ABC3_permease_C"/>
</dbReference>
<evidence type="ECO:0000256" key="1">
    <source>
        <dbReference type="ARBA" id="ARBA00004651"/>
    </source>
</evidence>
<feature type="transmembrane region" description="Helical" evidence="7">
    <location>
        <begin position="309"/>
        <end position="338"/>
    </location>
</feature>
<evidence type="ECO:0000256" key="4">
    <source>
        <dbReference type="ARBA" id="ARBA00022692"/>
    </source>
</evidence>
<proteinExistence type="inferred from homology"/>
<keyword evidence="5 7" id="KW-1133">Transmembrane helix</keyword>
<keyword evidence="4 7" id="KW-0812">Transmembrane</keyword>
<dbReference type="AlphaFoldDB" id="A0A2M8DCZ3"/>
<dbReference type="PANTHER" id="PTHR30489:SF0">
    <property type="entry name" value="LIPOPROTEIN-RELEASING SYSTEM TRANSMEMBRANE PROTEIN LOLE"/>
    <property type="match status" value="1"/>
</dbReference>
<dbReference type="InterPro" id="IPR051447">
    <property type="entry name" value="Lipoprotein-release_system"/>
</dbReference>
<dbReference type="InterPro" id="IPR025857">
    <property type="entry name" value="MacB_PCD"/>
</dbReference>
<comment type="caution">
    <text evidence="10">The sequence shown here is derived from an EMBL/GenBank/DDBJ whole genome shotgun (WGS) entry which is preliminary data.</text>
</comment>
<dbReference type="GO" id="GO:0098797">
    <property type="term" value="C:plasma membrane protein complex"/>
    <property type="evidence" value="ECO:0007669"/>
    <property type="project" value="TreeGrafter"/>
</dbReference>
<feature type="non-terminal residue" evidence="10">
    <location>
        <position position="360"/>
    </location>
</feature>
<evidence type="ECO:0000256" key="6">
    <source>
        <dbReference type="ARBA" id="ARBA00023136"/>
    </source>
</evidence>
<evidence type="ECO:0000259" key="8">
    <source>
        <dbReference type="Pfam" id="PF02687"/>
    </source>
</evidence>
<evidence type="ECO:0008006" key="12">
    <source>
        <dbReference type="Google" id="ProtNLM"/>
    </source>
</evidence>
<accession>A0A2M8DCZ3</accession>
<keyword evidence="6 7" id="KW-0472">Membrane</keyword>
<evidence type="ECO:0000313" key="11">
    <source>
        <dbReference type="Proteomes" id="UP000229706"/>
    </source>
</evidence>
<evidence type="ECO:0000256" key="7">
    <source>
        <dbReference type="SAM" id="Phobius"/>
    </source>
</evidence>
<protein>
    <recommendedName>
        <fullName evidence="12">ABC3 transporter permease protein domain-containing protein</fullName>
    </recommendedName>
</protein>
<keyword evidence="3" id="KW-1003">Cell membrane</keyword>
<evidence type="ECO:0000313" key="10">
    <source>
        <dbReference type="EMBL" id="PJB88206.1"/>
    </source>
</evidence>
<dbReference type="PANTHER" id="PTHR30489">
    <property type="entry name" value="LIPOPROTEIN-RELEASING SYSTEM TRANSMEMBRANE PROTEIN LOLE"/>
    <property type="match status" value="1"/>
</dbReference>
<evidence type="ECO:0000256" key="2">
    <source>
        <dbReference type="ARBA" id="ARBA00005236"/>
    </source>
</evidence>